<name>A0A8H6SPA7_9AGAR</name>
<dbReference type="PANTHER" id="PTHR11835">
    <property type="entry name" value="DECARBOXYLATING DEHYDROGENASES-ISOCITRATE, ISOPROPYLMALATE, TARTRATE"/>
    <property type="match status" value="1"/>
</dbReference>
<accession>A0A8H6SPA7</accession>
<dbReference type="GO" id="GO:0006099">
    <property type="term" value="P:tricarboxylic acid cycle"/>
    <property type="evidence" value="ECO:0007669"/>
    <property type="project" value="TreeGrafter"/>
</dbReference>
<dbReference type="GeneID" id="59346367"/>
<feature type="domain" description="Isopropylmalate dehydrogenase-like" evidence="3">
    <location>
        <begin position="19"/>
        <end position="371"/>
    </location>
</feature>
<dbReference type="PANTHER" id="PTHR11835:SF48">
    <property type="entry name" value="HOMOISOCITRATE DEHYDROGENASE, MITOCHONDRIAL"/>
    <property type="match status" value="1"/>
</dbReference>
<evidence type="ECO:0000313" key="5">
    <source>
        <dbReference type="Proteomes" id="UP000636479"/>
    </source>
</evidence>
<dbReference type="GO" id="GO:0009085">
    <property type="term" value="P:lysine biosynthetic process"/>
    <property type="evidence" value="ECO:0007669"/>
    <property type="project" value="TreeGrafter"/>
</dbReference>
<dbReference type="RefSeq" id="XP_037219495.1">
    <property type="nucleotide sequence ID" value="XM_037363851.1"/>
</dbReference>
<dbReference type="GO" id="GO:0047046">
    <property type="term" value="F:homoisocitrate dehydrogenase activity"/>
    <property type="evidence" value="ECO:0007669"/>
    <property type="project" value="TreeGrafter"/>
</dbReference>
<dbReference type="GO" id="GO:0005739">
    <property type="term" value="C:mitochondrion"/>
    <property type="evidence" value="ECO:0007669"/>
    <property type="project" value="TreeGrafter"/>
</dbReference>
<dbReference type="GO" id="GO:0000287">
    <property type="term" value="F:magnesium ion binding"/>
    <property type="evidence" value="ECO:0007669"/>
    <property type="project" value="InterPro"/>
</dbReference>
<evidence type="ECO:0000259" key="3">
    <source>
        <dbReference type="SMART" id="SM01329"/>
    </source>
</evidence>
<keyword evidence="5" id="KW-1185">Reference proteome</keyword>
<keyword evidence="2" id="KW-0460">Magnesium</keyword>
<dbReference type="InterPro" id="IPR024084">
    <property type="entry name" value="IsoPropMal-DH-like_dom"/>
</dbReference>
<dbReference type="GO" id="GO:0006102">
    <property type="term" value="P:isocitrate metabolic process"/>
    <property type="evidence" value="ECO:0007669"/>
    <property type="project" value="TreeGrafter"/>
</dbReference>
<dbReference type="PROSITE" id="PS00470">
    <property type="entry name" value="IDH_IMDH"/>
    <property type="match status" value="1"/>
</dbReference>
<dbReference type="Gene3D" id="3.40.718.10">
    <property type="entry name" value="Isopropylmalate Dehydrogenase"/>
    <property type="match status" value="1"/>
</dbReference>
<dbReference type="EMBL" id="JACAZF010000006">
    <property type="protein sequence ID" value="KAF7301495.1"/>
    <property type="molecule type" value="Genomic_DNA"/>
</dbReference>
<dbReference type="AlphaFoldDB" id="A0A8H6SPA7"/>
<sequence length="380" mass="40507">MMLRKAAVRSLSTARNSLTVGLIPADGIGREVIPAARDAIVAVQQELPPLKFIDLLAGWDTFTRTGTALPSETVRALKDECDCALFGSVSSPSRKVAGYSSPIVALRKELDLYANIRPVRSVSADASTPPTTDLIVVRENTECLYVKDEKLVNTDNGKEARAIRLITERASTRIGKIAFELAKARPRKAGTGSNCCYFSDLLQLVTIIHKSNVLSVTDGLFRESVRAVPVAANGKFDDVTIEEQLVDSAVYRLFREPQIYDVMVAPNLYGDIISDAAAALVGSLGVIPSINAGDNFVMGEPVHGSAPDIAGKGIANPVASIRSAALMLRHLGYSSPADKIDKAVNDTLAPGKVLTADLGGSSSTSEVTKHIMGLIEAQYQ</sequence>
<dbReference type="GO" id="GO:0004449">
    <property type="term" value="F:isocitrate dehydrogenase (NAD+) activity"/>
    <property type="evidence" value="ECO:0007669"/>
    <property type="project" value="TreeGrafter"/>
</dbReference>
<dbReference type="GO" id="GO:0051287">
    <property type="term" value="F:NAD binding"/>
    <property type="evidence" value="ECO:0007669"/>
    <property type="project" value="InterPro"/>
</dbReference>
<dbReference type="SMART" id="SM01329">
    <property type="entry name" value="Iso_dh"/>
    <property type="match status" value="1"/>
</dbReference>
<evidence type="ECO:0000313" key="4">
    <source>
        <dbReference type="EMBL" id="KAF7301495.1"/>
    </source>
</evidence>
<reference evidence="4" key="1">
    <citation type="submission" date="2020-05" db="EMBL/GenBank/DDBJ databases">
        <title>Mycena genomes resolve the evolution of fungal bioluminescence.</title>
        <authorList>
            <person name="Tsai I.J."/>
        </authorList>
    </citation>
    <scope>NUCLEOTIDE SEQUENCE</scope>
    <source>
        <strain evidence="4">171206Taipei</strain>
    </source>
</reference>
<dbReference type="Proteomes" id="UP000636479">
    <property type="component" value="Unassembled WGS sequence"/>
</dbReference>
<comment type="caution">
    <text evidence="4">The sequence shown here is derived from an EMBL/GenBank/DDBJ whole genome shotgun (WGS) entry which is preliminary data.</text>
</comment>
<gene>
    <name evidence="4" type="ORF">MIND_00714900</name>
</gene>
<protein>
    <submittedName>
        <fullName evidence="4">Iso-dh domain-containing protein</fullName>
    </submittedName>
</protein>
<dbReference type="InterPro" id="IPR019818">
    <property type="entry name" value="IsoCit/isopropylmalate_DH_CS"/>
</dbReference>
<dbReference type="OrthoDB" id="10261637at2759"/>
<evidence type="ECO:0000256" key="1">
    <source>
        <dbReference type="ARBA" id="ARBA00007769"/>
    </source>
</evidence>
<dbReference type="SUPFAM" id="SSF53659">
    <property type="entry name" value="Isocitrate/Isopropylmalate dehydrogenase-like"/>
    <property type="match status" value="1"/>
</dbReference>
<comment type="similarity">
    <text evidence="1">Belongs to the isocitrate and isopropylmalate dehydrogenases family.</text>
</comment>
<dbReference type="Pfam" id="PF00180">
    <property type="entry name" value="Iso_dh"/>
    <property type="match status" value="1"/>
</dbReference>
<proteinExistence type="inferred from homology"/>
<organism evidence="4 5">
    <name type="scientific">Mycena indigotica</name>
    <dbReference type="NCBI Taxonomy" id="2126181"/>
    <lineage>
        <taxon>Eukaryota</taxon>
        <taxon>Fungi</taxon>
        <taxon>Dikarya</taxon>
        <taxon>Basidiomycota</taxon>
        <taxon>Agaricomycotina</taxon>
        <taxon>Agaricomycetes</taxon>
        <taxon>Agaricomycetidae</taxon>
        <taxon>Agaricales</taxon>
        <taxon>Marasmiineae</taxon>
        <taxon>Mycenaceae</taxon>
        <taxon>Mycena</taxon>
    </lineage>
</organism>
<evidence type="ECO:0000256" key="2">
    <source>
        <dbReference type="ARBA" id="ARBA00022842"/>
    </source>
</evidence>